<evidence type="ECO:0000259" key="5">
    <source>
        <dbReference type="Pfam" id="PF00176"/>
    </source>
</evidence>
<keyword evidence="7" id="KW-1185">Reference proteome</keyword>
<evidence type="ECO:0000256" key="2">
    <source>
        <dbReference type="ARBA" id="ARBA00022801"/>
    </source>
</evidence>
<keyword evidence="3" id="KW-0067">ATP-binding</keyword>
<gene>
    <name evidence="6" type="ORF">LACBIDRAFT_333922</name>
</gene>
<feature type="region of interest" description="Disordered" evidence="4">
    <location>
        <begin position="20"/>
        <end position="73"/>
    </location>
</feature>
<dbReference type="SUPFAM" id="SSF52540">
    <property type="entry name" value="P-loop containing nucleoside triphosphate hydrolases"/>
    <property type="match status" value="1"/>
</dbReference>
<dbReference type="OrthoDB" id="448448at2759"/>
<feature type="domain" description="SNF2 N-terminal" evidence="5">
    <location>
        <begin position="136"/>
        <end position="232"/>
    </location>
</feature>
<evidence type="ECO:0000256" key="3">
    <source>
        <dbReference type="ARBA" id="ARBA00022840"/>
    </source>
</evidence>
<dbReference type="InterPro" id="IPR027417">
    <property type="entry name" value="P-loop_NTPase"/>
</dbReference>
<dbReference type="Pfam" id="PF00176">
    <property type="entry name" value="SNF2-rel_dom"/>
    <property type="match status" value="1"/>
</dbReference>
<dbReference type="PANTHER" id="PTHR45626">
    <property type="entry name" value="TRANSCRIPTION TERMINATION FACTOR 2-RELATED"/>
    <property type="match status" value="1"/>
</dbReference>
<dbReference type="InParanoid" id="B0DXJ0"/>
<feature type="compositionally biased region" description="Basic and acidic residues" evidence="4">
    <location>
        <begin position="47"/>
        <end position="62"/>
    </location>
</feature>
<dbReference type="GO" id="GO:0005634">
    <property type="term" value="C:nucleus"/>
    <property type="evidence" value="ECO:0007669"/>
    <property type="project" value="TreeGrafter"/>
</dbReference>
<evidence type="ECO:0000256" key="4">
    <source>
        <dbReference type="SAM" id="MobiDB-lite"/>
    </source>
</evidence>
<dbReference type="GO" id="GO:0005524">
    <property type="term" value="F:ATP binding"/>
    <property type="evidence" value="ECO:0007669"/>
    <property type="project" value="UniProtKB-KW"/>
</dbReference>
<dbReference type="InterPro" id="IPR050628">
    <property type="entry name" value="SNF2_RAD54_helicase_TF"/>
</dbReference>
<keyword evidence="2" id="KW-0378">Hydrolase</keyword>
<dbReference type="GeneID" id="6084283"/>
<dbReference type="Gene3D" id="3.40.50.10810">
    <property type="entry name" value="Tandem AAA-ATPase domain"/>
    <property type="match status" value="1"/>
</dbReference>
<evidence type="ECO:0000313" key="6">
    <source>
        <dbReference type="EMBL" id="EDR00686.1"/>
    </source>
</evidence>
<keyword evidence="1" id="KW-0547">Nucleotide-binding</keyword>
<dbReference type="RefSeq" id="XP_001888695.1">
    <property type="nucleotide sequence ID" value="XM_001888660.1"/>
</dbReference>
<dbReference type="AlphaFoldDB" id="B0DXJ0"/>
<reference evidence="6 7" key="1">
    <citation type="journal article" date="2008" name="Nature">
        <title>The genome of Laccaria bicolor provides insights into mycorrhizal symbiosis.</title>
        <authorList>
            <person name="Martin F."/>
            <person name="Aerts A."/>
            <person name="Ahren D."/>
            <person name="Brun A."/>
            <person name="Danchin E.G.J."/>
            <person name="Duchaussoy F."/>
            <person name="Gibon J."/>
            <person name="Kohler A."/>
            <person name="Lindquist E."/>
            <person name="Pereda V."/>
            <person name="Salamov A."/>
            <person name="Shapiro H.J."/>
            <person name="Wuyts J."/>
            <person name="Blaudez D."/>
            <person name="Buee M."/>
            <person name="Brokstein P."/>
            <person name="Canbaeck B."/>
            <person name="Cohen D."/>
            <person name="Courty P.E."/>
            <person name="Coutinho P.M."/>
            <person name="Delaruelle C."/>
            <person name="Detter J.C."/>
            <person name="Deveau A."/>
            <person name="DiFazio S."/>
            <person name="Duplessis S."/>
            <person name="Fraissinet-Tachet L."/>
            <person name="Lucic E."/>
            <person name="Frey-Klett P."/>
            <person name="Fourrey C."/>
            <person name="Feussner I."/>
            <person name="Gay G."/>
            <person name="Grimwood J."/>
            <person name="Hoegger P.J."/>
            <person name="Jain P."/>
            <person name="Kilaru S."/>
            <person name="Labbe J."/>
            <person name="Lin Y.C."/>
            <person name="Legue V."/>
            <person name="Le Tacon F."/>
            <person name="Marmeisse R."/>
            <person name="Melayah D."/>
            <person name="Montanini B."/>
            <person name="Muratet M."/>
            <person name="Nehls U."/>
            <person name="Niculita-Hirzel H."/>
            <person name="Oudot-Le Secq M.P."/>
            <person name="Peter M."/>
            <person name="Quesneville H."/>
            <person name="Rajashekar B."/>
            <person name="Reich M."/>
            <person name="Rouhier N."/>
            <person name="Schmutz J."/>
            <person name="Yin T."/>
            <person name="Chalot M."/>
            <person name="Henrissat B."/>
            <person name="Kuees U."/>
            <person name="Lucas S."/>
            <person name="Van de Peer Y."/>
            <person name="Podila G.K."/>
            <person name="Polle A."/>
            <person name="Pukkila P.J."/>
            <person name="Richardson P.M."/>
            <person name="Rouze P."/>
            <person name="Sanders I.R."/>
            <person name="Stajich J.E."/>
            <person name="Tunlid A."/>
            <person name="Tuskan G."/>
            <person name="Grigoriev I.V."/>
        </authorList>
    </citation>
    <scope>NUCLEOTIDE SEQUENCE [LARGE SCALE GENOMIC DNA]</scope>
    <source>
        <strain evidence="7">S238N-H82 / ATCC MYA-4686</strain>
    </source>
</reference>
<dbReference type="GO" id="GO:0006281">
    <property type="term" value="P:DNA repair"/>
    <property type="evidence" value="ECO:0007669"/>
    <property type="project" value="TreeGrafter"/>
</dbReference>
<protein>
    <submittedName>
        <fullName evidence="6">Predicted protein</fullName>
    </submittedName>
</protein>
<proteinExistence type="predicted"/>
<dbReference type="GO" id="GO:0016787">
    <property type="term" value="F:hydrolase activity"/>
    <property type="evidence" value="ECO:0007669"/>
    <property type="project" value="UniProtKB-KW"/>
</dbReference>
<dbReference type="HOGENOM" id="CLU_1090166_0_0_1"/>
<name>B0DXJ0_LACBS</name>
<dbReference type="InterPro" id="IPR038718">
    <property type="entry name" value="SNF2-like_sf"/>
</dbReference>
<evidence type="ECO:0000313" key="7">
    <source>
        <dbReference type="Proteomes" id="UP000001194"/>
    </source>
</evidence>
<organism evidence="7">
    <name type="scientific">Laccaria bicolor (strain S238N-H82 / ATCC MYA-4686)</name>
    <name type="common">Bicoloured deceiver</name>
    <name type="synonym">Laccaria laccata var. bicolor</name>
    <dbReference type="NCBI Taxonomy" id="486041"/>
    <lineage>
        <taxon>Eukaryota</taxon>
        <taxon>Fungi</taxon>
        <taxon>Dikarya</taxon>
        <taxon>Basidiomycota</taxon>
        <taxon>Agaricomycotina</taxon>
        <taxon>Agaricomycetes</taxon>
        <taxon>Agaricomycetidae</taxon>
        <taxon>Agaricales</taxon>
        <taxon>Agaricineae</taxon>
        <taxon>Hydnangiaceae</taxon>
        <taxon>Laccaria</taxon>
    </lineage>
</organism>
<dbReference type="InterPro" id="IPR000330">
    <property type="entry name" value="SNF2_N"/>
</dbReference>
<dbReference type="STRING" id="486041.B0DXJ0"/>
<dbReference type="GO" id="GO:0008094">
    <property type="term" value="F:ATP-dependent activity, acting on DNA"/>
    <property type="evidence" value="ECO:0007669"/>
    <property type="project" value="TreeGrafter"/>
</dbReference>
<evidence type="ECO:0000256" key="1">
    <source>
        <dbReference type="ARBA" id="ARBA00022741"/>
    </source>
</evidence>
<dbReference type="EMBL" id="DS547147">
    <property type="protein sequence ID" value="EDR00686.1"/>
    <property type="molecule type" value="Genomic_DNA"/>
</dbReference>
<accession>B0DXJ0</accession>
<dbReference type="KEGG" id="lbc:LACBIDRAFT_333922"/>
<sequence length="255" mass="28744">MDNFAQFSLTEATVYRFAPGPRRLKESLPSQDSADESESGRLVRNRPLKERASSITDKDKVTKGPQGPPIPSRSVIWDKLPAFFTDNPVNIPPIVHHGSVAIFENGTRLKWYQSLDLARLCNREKGEMVCDGNVYNNTGFILGYEMGYGKTPTALALICCNPAKPNRTESRSTLVLCPNQGIMKHWSSEAKKFAPKLKVCYYDSISTTFDEKADIILATFSQLRNQHRIVSKDPSHKAKTPLYNRRFYRVIVANS</sequence>
<dbReference type="Proteomes" id="UP000001194">
    <property type="component" value="Unassembled WGS sequence"/>
</dbReference>